<organism evidence="2 3">
    <name type="scientific">Apatococcus fuscideae</name>
    <dbReference type="NCBI Taxonomy" id="2026836"/>
    <lineage>
        <taxon>Eukaryota</taxon>
        <taxon>Viridiplantae</taxon>
        <taxon>Chlorophyta</taxon>
        <taxon>core chlorophytes</taxon>
        <taxon>Trebouxiophyceae</taxon>
        <taxon>Chlorellales</taxon>
        <taxon>Chlorellaceae</taxon>
        <taxon>Apatococcus</taxon>
    </lineage>
</organism>
<evidence type="ECO:0000313" key="3">
    <source>
        <dbReference type="Proteomes" id="UP001485043"/>
    </source>
</evidence>
<proteinExistence type="predicted"/>
<reference evidence="2 3" key="1">
    <citation type="journal article" date="2024" name="Nat. Commun.">
        <title>Phylogenomics reveals the evolutionary origins of lichenization in chlorophyte algae.</title>
        <authorList>
            <person name="Puginier C."/>
            <person name="Libourel C."/>
            <person name="Otte J."/>
            <person name="Skaloud P."/>
            <person name="Haon M."/>
            <person name="Grisel S."/>
            <person name="Petersen M."/>
            <person name="Berrin J.G."/>
            <person name="Delaux P.M."/>
            <person name="Dal Grande F."/>
            <person name="Keller J."/>
        </authorList>
    </citation>
    <scope>NUCLEOTIDE SEQUENCE [LARGE SCALE GENOMIC DNA]</scope>
    <source>
        <strain evidence="2 3">SAG 2523</strain>
    </source>
</reference>
<protein>
    <submittedName>
        <fullName evidence="2">Uncharacterized protein</fullName>
    </submittedName>
</protein>
<evidence type="ECO:0000313" key="2">
    <source>
        <dbReference type="EMBL" id="KAK9859836.1"/>
    </source>
</evidence>
<feature type="chain" id="PRO_5043822440" evidence="1">
    <location>
        <begin position="19"/>
        <end position="355"/>
    </location>
</feature>
<feature type="signal peptide" evidence="1">
    <location>
        <begin position="1"/>
        <end position="18"/>
    </location>
</feature>
<evidence type="ECO:0000256" key="1">
    <source>
        <dbReference type="SAM" id="SignalP"/>
    </source>
</evidence>
<comment type="caution">
    <text evidence="2">The sequence shown here is derived from an EMBL/GenBank/DDBJ whole genome shotgun (WGS) entry which is preliminary data.</text>
</comment>
<accession>A0AAW1SWX3</accession>
<keyword evidence="3" id="KW-1185">Reference proteome</keyword>
<dbReference type="Proteomes" id="UP001485043">
    <property type="component" value="Unassembled WGS sequence"/>
</dbReference>
<dbReference type="AlphaFoldDB" id="A0AAW1SWX3"/>
<name>A0AAW1SWX3_9CHLO</name>
<sequence length="355" mass="39722">MRAAFWEWWLILGTALNAQEWTQYALVCRTWRRAMEEVPIVFRASKPLTPRQAKKLITAPPALGALHFSYGELNAWQILNSPVFVAKNGRHLRYLWDVLIETPGKEHNCDFLEPYKHLHTVYLTPRRTAMTREQSALRRLQLDTAAMADKPLRAFSVHGYDYMDLSSLPSLPVLNVDNAQLLGDEEDVVKWRPDVRFGRVQVGGGRASVLAHTLEQYSSVSSHVSLLANILVIPGSKEDTKANIIRPLEEAAAAGLKGIDIEFDEVLLVGEGNQVVSSIGALDFANYLASCQGNFHYVLDCGKMHVHKVILLLEEDARPTAQIDVLLSSVEAANNASNKAAAWWAWSLQRMQQQG</sequence>
<dbReference type="EMBL" id="JALJOV010000864">
    <property type="protein sequence ID" value="KAK9859836.1"/>
    <property type="molecule type" value="Genomic_DNA"/>
</dbReference>
<keyword evidence="1" id="KW-0732">Signal</keyword>
<gene>
    <name evidence="2" type="ORF">WJX84_007457</name>
</gene>